<dbReference type="InterPro" id="IPR025330">
    <property type="entry name" value="DUF4236"/>
</dbReference>
<feature type="transmembrane region" description="Helical" evidence="1">
    <location>
        <begin position="157"/>
        <end position="176"/>
    </location>
</feature>
<name>A0A0B2AEH2_9MICC</name>
<dbReference type="EMBL" id="JTDL01000155">
    <property type="protein sequence ID" value="KHL00228.1"/>
    <property type="molecule type" value="Genomic_DNA"/>
</dbReference>
<keyword evidence="1" id="KW-0472">Membrane</keyword>
<gene>
    <name evidence="3" type="ORF">LK10_20670</name>
</gene>
<comment type="caution">
    <text evidence="3">The sequence shown here is derived from an EMBL/GenBank/DDBJ whole genome shotgun (WGS) entry which is preliminary data.</text>
</comment>
<sequence>MGYRFRASKSFGPIRVTASRSGIGVSAGAGPLRVGRRADGRVTTTFRIPGSGISYTSLSSTAAIPPALAPLSSLPEDATHEEVQTAENETWRSILRPDGTPQARALQRNYVRAAVNRAAKRYRPSLKHLTVGHAEQILALLGCESAPLHQGGRGSAAMNRTVKVLSWAALVLWVLVLLPMSVWGWLIDAVILTVAVSARVRPPKAGMGRRELGDWGVHV</sequence>
<evidence type="ECO:0000313" key="3">
    <source>
        <dbReference type="EMBL" id="KHL00228.1"/>
    </source>
</evidence>
<organism evidence="3 4">
    <name type="scientific">Sinomonas humi</name>
    <dbReference type="NCBI Taxonomy" id="1338436"/>
    <lineage>
        <taxon>Bacteria</taxon>
        <taxon>Bacillati</taxon>
        <taxon>Actinomycetota</taxon>
        <taxon>Actinomycetes</taxon>
        <taxon>Micrococcales</taxon>
        <taxon>Micrococcaceae</taxon>
        <taxon>Sinomonas</taxon>
    </lineage>
</organism>
<feature type="domain" description="DUF4236" evidence="2">
    <location>
        <begin position="4"/>
        <end position="56"/>
    </location>
</feature>
<dbReference type="Pfam" id="PF14020">
    <property type="entry name" value="DUF4236"/>
    <property type="match status" value="1"/>
</dbReference>
<keyword evidence="1" id="KW-1133">Transmembrane helix</keyword>
<dbReference type="RefSeq" id="WP_043128226.1">
    <property type="nucleotide sequence ID" value="NZ_JTDL01000155.1"/>
</dbReference>
<evidence type="ECO:0000313" key="4">
    <source>
        <dbReference type="Proteomes" id="UP000030982"/>
    </source>
</evidence>
<dbReference type="AlphaFoldDB" id="A0A0B2AEH2"/>
<dbReference type="Proteomes" id="UP000030982">
    <property type="component" value="Unassembled WGS sequence"/>
</dbReference>
<accession>A0A0B2AEH2</accession>
<reference evidence="3 4" key="1">
    <citation type="submission" date="2014-09" db="EMBL/GenBank/DDBJ databases">
        <title>Genome sequence of Sinomonas sp. MUSC 117.</title>
        <authorList>
            <person name="Lee L.-H."/>
        </authorList>
    </citation>
    <scope>NUCLEOTIDE SEQUENCE [LARGE SCALE GENOMIC DNA]</scope>
    <source>
        <strain evidence="3 4">MUSC 117</strain>
    </source>
</reference>
<evidence type="ECO:0000259" key="2">
    <source>
        <dbReference type="Pfam" id="PF14020"/>
    </source>
</evidence>
<protein>
    <recommendedName>
        <fullName evidence="2">DUF4236 domain-containing protein</fullName>
    </recommendedName>
</protein>
<dbReference type="OrthoDB" id="983149at2"/>
<proteinExistence type="predicted"/>
<keyword evidence="1" id="KW-0812">Transmembrane</keyword>
<keyword evidence="4" id="KW-1185">Reference proteome</keyword>
<evidence type="ECO:0000256" key="1">
    <source>
        <dbReference type="SAM" id="Phobius"/>
    </source>
</evidence>